<keyword evidence="2" id="KW-0808">Transferase</keyword>
<proteinExistence type="predicted"/>
<dbReference type="Pfam" id="PF02816">
    <property type="entry name" value="Alpha_kinase"/>
    <property type="match status" value="1"/>
</dbReference>
<dbReference type="SUPFAM" id="SSF56112">
    <property type="entry name" value="Protein kinase-like (PK-like)"/>
    <property type="match status" value="1"/>
</dbReference>
<feature type="domain" description="Alpha-type protein kinase" evidence="5">
    <location>
        <begin position="475"/>
        <end position="718"/>
    </location>
</feature>
<dbReference type="InterPro" id="IPR011009">
    <property type="entry name" value="Kinase-like_dom_sf"/>
</dbReference>
<gene>
    <name evidence="6" type="ORF">B0H16DRAFT_63554</name>
</gene>
<name>A0AAD7ICD2_9AGAR</name>
<evidence type="ECO:0000313" key="6">
    <source>
        <dbReference type="EMBL" id="KAJ7739582.1"/>
    </source>
</evidence>
<dbReference type="Proteomes" id="UP001215598">
    <property type="component" value="Unassembled WGS sequence"/>
</dbReference>
<reference evidence="6" key="1">
    <citation type="submission" date="2023-03" db="EMBL/GenBank/DDBJ databases">
        <title>Massive genome expansion in bonnet fungi (Mycena s.s.) driven by repeated elements and novel gene families across ecological guilds.</title>
        <authorList>
            <consortium name="Lawrence Berkeley National Laboratory"/>
            <person name="Harder C.B."/>
            <person name="Miyauchi S."/>
            <person name="Viragh M."/>
            <person name="Kuo A."/>
            <person name="Thoen E."/>
            <person name="Andreopoulos B."/>
            <person name="Lu D."/>
            <person name="Skrede I."/>
            <person name="Drula E."/>
            <person name="Henrissat B."/>
            <person name="Morin E."/>
            <person name="Kohler A."/>
            <person name="Barry K."/>
            <person name="LaButti K."/>
            <person name="Morin E."/>
            <person name="Salamov A."/>
            <person name="Lipzen A."/>
            <person name="Mereny Z."/>
            <person name="Hegedus B."/>
            <person name="Baldrian P."/>
            <person name="Stursova M."/>
            <person name="Weitz H."/>
            <person name="Taylor A."/>
            <person name="Grigoriev I.V."/>
            <person name="Nagy L.G."/>
            <person name="Martin F."/>
            <person name="Kauserud H."/>
        </authorList>
    </citation>
    <scope>NUCLEOTIDE SEQUENCE</scope>
    <source>
        <strain evidence="6">CBHHK182m</strain>
    </source>
</reference>
<sequence length="718" mass="79175">MSLLHKAYAVFTEDASATQSIVCGRIACGRAIMPGEPRHSMGNQNANGLSKIVCGECRTHYLGLPTTIRRKNVAEATVVTASAAQDIRRSVNNARNRGATNSERRVTPIPAHQLEGGPSSGPFYSPVMPPPGFPRVAIPSSWGGASNFAPPGSQHSGYGSAKGYSDAHQHYPAQRELWAKKAYSGSPGETISIIMQVLHDIPGKFKKGAVVQNLSEGKSIPANSTPPYIIHVVMSIMKPLLANTTEGFKFNWTHLVVRDVHSWTNLAQEDKNHPYYYDRCLVTPSTKSKDRTKVFKRPKNPFFVALVIPFDQWDQYLTYAETVDVETEKQALSSRATATGRANSGVRSCRTTDSAWEDGVLKDSLESSDLELSAANKRQRRSTSISAPSTPPPSKKRIVPPEYVSPDRSKVWQALAIGGSSAIVHTPMTSERVEFFPLAECDLHKLLQSTEFSGGQFLTCDAQYAAQGSLTVEFRTSLGHGTFKTAHLGHLSLIHLPAQGLGRTRNTRVAAKRLYRSRSEKEGSPSDLIVRRFPAADEYARTLREANLLFWGVSIMTFTYSFMNHFATQTDKELPFDIPSLRFVHAGVAVSHDHVTGNNIANTTSIRRTYILEELIDTDDSNEFVKYIHSGSAAPHLQPDDPLYDIAQFLCFTQHVQYHKTGGAVFLSDLQGSKTLLTDPQIMTSPKIANGTDIFGEGNVGQIFEQFPEQHECNMYSR</sequence>
<accession>A0AAD7ICD2</accession>
<protein>
    <recommendedName>
        <fullName evidence="5">Alpha-type protein kinase domain-containing protein</fullName>
    </recommendedName>
</protein>
<feature type="region of interest" description="Disordered" evidence="4">
    <location>
        <begin position="373"/>
        <end position="402"/>
    </location>
</feature>
<comment type="caution">
    <text evidence="6">The sequence shown here is derived from an EMBL/GenBank/DDBJ whole genome shotgun (WGS) entry which is preliminary data.</text>
</comment>
<dbReference type="GO" id="GO:0004674">
    <property type="term" value="F:protein serine/threonine kinase activity"/>
    <property type="evidence" value="ECO:0007669"/>
    <property type="project" value="UniProtKB-KW"/>
</dbReference>
<evidence type="ECO:0000256" key="1">
    <source>
        <dbReference type="ARBA" id="ARBA00022527"/>
    </source>
</evidence>
<dbReference type="InterPro" id="IPR004166">
    <property type="entry name" value="a-kinase_dom"/>
</dbReference>
<evidence type="ECO:0000256" key="2">
    <source>
        <dbReference type="ARBA" id="ARBA00022679"/>
    </source>
</evidence>
<dbReference type="Gene3D" id="3.20.200.10">
    <property type="entry name" value="MHCK/EF2 kinase"/>
    <property type="match status" value="1"/>
</dbReference>
<dbReference type="GO" id="GO:0005524">
    <property type="term" value="F:ATP binding"/>
    <property type="evidence" value="ECO:0007669"/>
    <property type="project" value="InterPro"/>
</dbReference>
<dbReference type="PROSITE" id="PS51158">
    <property type="entry name" value="ALPHA_KINASE"/>
    <property type="match status" value="1"/>
</dbReference>
<keyword evidence="7" id="KW-1185">Reference proteome</keyword>
<keyword evidence="3" id="KW-0418">Kinase</keyword>
<evidence type="ECO:0000259" key="5">
    <source>
        <dbReference type="PROSITE" id="PS51158"/>
    </source>
</evidence>
<dbReference type="EMBL" id="JARKIB010000106">
    <property type="protein sequence ID" value="KAJ7739582.1"/>
    <property type="molecule type" value="Genomic_DNA"/>
</dbReference>
<dbReference type="AlphaFoldDB" id="A0AAD7ICD2"/>
<evidence type="ECO:0000256" key="3">
    <source>
        <dbReference type="ARBA" id="ARBA00022777"/>
    </source>
</evidence>
<evidence type="ECO:0000313" key="7">
    <source>
        <dbReference type="Proteomes" id="UP001215598"/>
    </source>
</evidence>
<keyword evidence="1" id="KW-0723">Serine/threonine-protein kinase</keyword>
<dbReference type="SMART" id="SM00811">
    <property type="entry name" value="Alpha_kinase"/>
    <property type="match status" value="1"/>
</dbReference>
<evidence type="ECO:0000256" key="4">
    <source>
        <dbReference type="SAM" id="MobiDB-lite"/>
    </source>
</evidence>
<organism evidence="6 7">
    <name type="scientific">Mycena metata</name>
    <dbReference type="NCBI Taxonomy" id="1033252"/>
    <lineage>
        <taxon>Eukaryota</taxon>
        <taxon>Fungi</taxon>
        <taxon>Dikarya</taxon>
        <taxon>Basidiomycota</taxon>
        <taxon>Agaricomycotina</taxon>
        <taxon>Agaricomycetes</taxon>
        <taxon>Agaricomycetidae</taxon>
        <taxon>Agaricales</taxon>
        <taxon>Marasmiineae</taxon>
        <taxon>Mycenaceae</taxon>
        <taxon>Mycena</taxon>
    </lineage>
</organism>